<comment type="catalytic activity">
    <reaction evidence="7">
        <text>[(1-&gt;4)-alpha-D-galacturonosyl methyl ester](n) + n H2O = [(1-&gt;4)-alpha-D-galacturonosyl](n) + n methanol + n H(+)</text>
        <dbReference type="Rhea" id="RHEA:22380"/>
        <dbReference type="Rhea" id="RHEA-COMP:14570"/>
        <dbReference type="Rhea" id="RHEA-COMP:14573"/>
        <dbReference type="ChEBI" id="CHEBI:15377"/>
        <dbReference type="ChEBI" id="CHEBI:15378"/>
        <dbReference type="ChEBI" id="CHEBI:17790"/>
        <dbReference type="ChEBI" id="CHEBI:140522"/>
        <dbReference type="ChEBI" id="CHEBI:140523"/>
        <dbReference type="EC" id="3.1.1.11"/>
    </reaction>
</comment>
<protein>
    <recommendedName>
        <fullName evidence="7">Pectinesterase</fullName>
        <ecNumber evidence="7">3.1.1.11</ecNumber>
    </recommendedName>
</protein>
<dbReference type="InterPro" id="IPR033131">
    <property type="entry name" value="Pectinesterase_Asp_AS"/>
</dbReference>
<evidence type="ECO:0000256" key="3">
    <source>
        <dbReference type="ARBA" id="ARBA00007786"/>
    </source>
</evidence>
<name>A0A2I0AQL9_9ASPA</name>
<dbReference type="Pfam" id="PF04043">
    <property type="entry name" value="PMEI"/>
    <property type="match status" value="1"/>
</dbReference>
<comment type="similarity">
    <text evidence="3">In the C-terminal section; belongs to the pectinesterase family.</text>
</comment>
<dbReference type="PROSITE" id="PS00800">
    <property type="entry name" value="PECTINESTERASE_1"/>
    <property type="match status" value="1"/>
</dbReference>
<evidence type="ECO:0000313" key="9">
    <source>
        <dbReference type="EMBL" id="PKA57847.1"/>
    </source>
</evidence>
<evidence type="ECO:0000256" key="1">
    <source>
        <dbReference type="ARBA" id="ARBA00005184"/>
    </source>
</evidence>
<proteinExistence type="inferred from homology"/>
<dbReference type="Gene3D" id="2.160.20.10">
    <property type="entry name" value="Single-stranded right-handed beta-helix, Pectin lyase-like"/>
    <property type="match status" value="1"/>
</dbReference>
<dbReference type="GO" id="GO:0030599">
    <property type="term" value="F:pectinesterase activity"/>
    <property type="evidence" value="ECO:0007669"/>
    <property type="project" value="UniProtKB-UniRule"/>
</dbReference>
<evidence type="ECO:0000256" key="6">
    <source>
        <dbReference type="PROSITE-ProRule" id="PRU10040"/>
    </source>
</evidence>
<evidence type="ECO:0000259" key="8">
    <source>
        <dbReference type="SMART" id="SM00856"/>
    </source>
</evidence>
<comment type="subcellular location">
    <subcellularLocation>
        <location evidence="7">Secreted</location>
        <location evidence="7">Cell wall</location>
    </subcellularLocation>
</comment>
<dbReference type="UniPathway" id="UPA00545">
    <property type="reaction ID" value="UER00823"/>
</dbReference>
<gene>
    <name evidence="9" type="primary">PECS-2.1</name>
    <name evidence="9" type="ORF">AXF42_Ash015225</name>
</gene>
<dbReference type="Gene3D" id="1.20.140.40">
    <property type="entry name" value="Invertase/pectin methylesterase inhibitor family protein"/>
    <property type="match status" value="1"/>
</dbReference>
<dbReference type="GO" id="GO:0045490">
    <property type="term" value="P:pectin catabolic process"/>
    <property type="evidence" value="ECO:0007669"/>
    <property type="project" value="UniProtKB-UniRule"/>
</dbReference>
<keyword evidence="5 7" id="KW-0063">Aspartyl esterase</keyword>
<evidence type="ECO:0000256" key="2">
    <source>
        <dbReference type="ARBA" id="ARBA00006027"/>
    </source>
</evidence>
<sequence>MAPTLSSAFHGFFPCIFLVVATAAAATPFLSCTQAPHPELCTAMVGSSGFTGENSNSSLRDIAIRATISKAVLAHRLASAADLAGLDAVTKAAWADCLELCEDTITKLNYSLNSPDCSQEDSQTWLSAALANQQTCRNGFVELNSSFPFPSSPFLSHNISNAVSNLLAINKAATPASTSGSGSRKLLSDGFPSWVSTVDRKLLQSSSVNADIVVAKDGSGNYETISQALAAAAKLRKGSSRFVIRVKAGVYRENVEVTKTMKNLMIIGDGMSSTIVTGDKNVVDGSTTFRSATFAVVGDGFIARDISFQNTAGPEKHQAVALRSGSDLSVFYRCGFKGYQDTLYVHSQRQFYRNCDISGTVDFIFGDAVVVFQNCNIYCRRPRSGQKNTVTAQGRTDPNENTGISIHNSVVAASGDLSGVKSYLGRPWKQYSRTVFMKTNIGRLIDPAGWLEWDGSFALNTLYYGEYMNTGAGASTAGRVKWEGYRVITSASEAGKFTVGRFLSGDSWIPATGVPYTSGL</sequence>
<evidence type="ECO:0000256" key="7">
    <source>
        <dbReference type="RuleBase" id="RU000589"/>
    </source>
</evidence>
<dbReference type="InterPro" id="IPR011050">
    <property type="entry name" value="Pectin_lyase_fold/virulence"/>
</dbReference>
<dbReference type="SUPFAM" id="SSF51126">
    <property type="entry name" value="Pectin lyase-like"/>
    <property type="match status" value="1"/>
</dbReference>
<feature type="active site" evidence="6">
    <location>
        <position position="362"/>
    </location>
</feature>
<dbReference type="InterPro" id="IPR012334">
    <property type="entry name" value="Pectin_lyas_fold"/>
</dbReference>
<comment type="pathway">
    <text evidence="1 7">Glycan metabolism; pectin degradation; 2-dehydro-3-deoxy-D-gluconate from pectin: step 1/5.</text>
</comment>
<feature type="domain" description="Pectinesterase inhibitor" evidence="8">
    <location>
        <begin position="23"/>
        <end position="169"/>
    </location>
</feature>
<feature type="chain" id="PRO_5013987441" description="Pectinesterase" evidence="7">
    <location>
        <begin position="27"/>
        <end position="520"/>
    </location>
</feature>
<dbReference type="FunFam" id="2.160.20.10:FF:000001">
    <property type="entry name" value="Pectinesterase"/>
    <property type="match status" value="1"/>
</dbReference>
<dbReference type="Proteomes" id="UP000236161">
    <property type="component" value="Unassembled WGS sequence"/>
</dbReference>
<dbReference type="STRING" id="1088818.A0A2I0AQL9"/>
<dbReference type="GO" id="GO:0042545">
    <property type="term" value="P:cell wall modification"/>
    <property type="evidence" value="ECO:0007669"/>
    <property type="project" value="UniProtKB-UniRule"/>
</dbReference>
<dbReference type="Pfam" id="PF01095">
    <property type="entry name" value="Pectinesterase"/>
    <property type="match status" value="1"/>
</dbReference>
<dbReference type="SUPFAM" id="SSF101148">
    <property type="entry name" value="Plant invertase/pectin methylesterase inhibitor"/>
    <property type="match status" value="1"/>
</dbReference>
<dbReference type="PROSITE" id="PS00503">
    <property type="entry name" value="PECTINESTERASE_2"/>
    <property type="match status" value="1"/>
</dbReference>
<dbReference type="InterPro" id="IPR000070">
    <property type="entry name" value="Pectinesterase_cat"/>
</dbReference>
<comment type="similarity">
    <text evidence="2">In the N-terminal section; belongs to the PMEI family.</text>
</comment>
<dbReference type="OrthoDB" id="2019149at2759"/>
<evidence type="ECO:0000256" key="4">
    <source>
        <dbReference type="ARBA" id="ARBA00022801"/>
    </source>
</evidence>
<keyword evidence="7" id="KW-0134">Cell wall</keyword>
<dbReference type="GO" id="GO:0004857">
    <property type="term" value="F:enzyme inhibitor activity"/>
    <property type="evidence" value="ECO:0007669"/>
    <property type="project" value="InterPro"/>
</dbReference>
<dbReference type="InterPro" id="IPR035513">
    <property type="entry name" value="Invertase/methylesterase_inhib"/>
</dbReference>
<organism evidence="9 10">
    <name type="scientific">Apostasia shenzhenica</name>
    <dbReference type="NCBI Taxonomy" id="1088818"/>
    <lineage>
        <taxon>Eukaryota</taxon>
        <taxon>Viridiplantae</taxon>
        <taxon>Streptophyta</taxon>
        <taxon>Embryophyta</taxon>
        <taxon>Tracheophyta</taxon>
        <taxon>Spermatophyta</taxon>
        <taxon>Magnoliopsida</taxon>
        <taxon>Liliopsida</taxon>
        <taxon>Asparagales</taxon>
        <taxon>Orchidaceae</taxon>
        <taxon>Apostasioideae</taxon>
        <taxon>Apostasia</taxon>
    </lineage>
</organism>
<dbReference type="CDD" id="cd15798">
    <property type="entry name" value="PMEI-like_3"/>
    <property type="match status" value="1"/>
</dbReference>
<evidence type="ECO:0000313" key="10">
    <source>
        <dbReference type="Proteomes" id="UP000236161"/>
    </source>
</evidence>
<evidence type="ECO:0000256" key="5">
    <source>
        <dbReference type="ARBA" id="ARBA00023085"/>
    </source>
</evidence>
<keyword evidence="4 7" id="KW-0378">Hydrolase</keyword>
<accession>A0A2I0AQL9</accession>
<dbReference type="SMART" id="SM00856">
    <property type="entry name" value="PMEI"/>
    <property type="match status" value="1"/>
</dbReference>
<keyword evidence="7" id="KW-0961">Cell wall biogenesis/degradation</keyword>
<dbReference type="InterPro" id="IPR018040">
    <property type="entry name" value="Pectinesterase_Tyr_AS"/>
</dbReference>
<keyword evidence="7" id="KW-0732">Signal</keyword>
<dbReference type="InterPro" id="IPR006501">
    <property type="entry name" value="Pectinesterase_inhib_dom"/>
</dbReference>
<reference evidence="9 10" key="1">
    <citation type="journal article" date="2017" name="Nature">
        <title>The Apostasia genome and the evolution of orchids.</title>
        <authorList>
            <person name="Zhang G.Q."/>
            <person name="Liu K.W."/>
            <person name="Li Z."/>
            <person name="Lohaus R."/>
            <person name="Hsiao Y.Y."/>
            <person name="Niu S.C."/>
            <person name="Wang J.Y."/>
            <person name="Lin Y.C."/>
            <person name="Xu Q."/>
            <person name="Chen L.J."/>
            <person name="Yoshida K."/>
            <person name="Fujiwara S."/>
            <person name="Wang Z.W."/>
            <person name="Zhang Y.Q."/>
            <person name="Mitsuda N."/>
            <person name="Wang M."/>
            <person name="Liu G.H."/>
            <person name="Pecoraro L."/>
            <person name="Huang H.X."/>
            <person name="Xiao X.J."/>
            <person name="Lin M."/>
            <person name="Wu X.Y."/>
            <person name="Wu W.L."/>
            <person name="Chen Y.Y."/>
            <person name="Chang S.B."/>
            <person name="Sakamoto S."/>
            <person name="Ohme-Takagi M."/>
            <person name="Yagi M."/>
            <person name="Zeng S.J."/>
            <person name="Shen C.Y."/>
            <person name="Yeh C.M."/>
            <person name="Luo Y.B."/>
            <person name="Tsai W.C."/>
            <person name="Van de Peer Y."/>
            <person name="Liu Z.J."/>
        </authorList>
    </citation>
    <scope>NUCLEOTIDE SEQUENCE [LARGE SCALE GENOMIC DNA]</scope>
    <source>
        <strain evidence="10">cv. Shenzhen</strain>
        <tissue evidence="9">Stem</tissue>
    </source>
</reference>
<dbReference type="AlphaFoldDB" id="A0A2I0AQL9"/>
<dbReference type="PANTHER" id="PTHR31707">
    <property type="entry name" value="PECTINESTERASE"/>
    <property type="match status" value="1"/>
</dbReference>
<dbReference type="EC" id="3.1.1.11" evidence="7"/>
<feature type="signal peptide" evidence="7">
    <location>
        <begin position="1"/>
        <end position="26"/>
    </location>
</feature>
<comment type="function">
    <text evidence="7">Acts in the modification of cell walls via demethylesterification of cell wall pectin.</text>
</comment>
<keyword evidence="7" id="KW-0964">Secreted</keyword>
<dbReference type="NCBIfam" id="TIGR01614">
    <property type="entry name" value="PME_inhib"/>
    <property type="match status" value="1"/>
</dbReference>
<keyword evidence="10" id="KW-1185">Reference proteome</keyword>
<dbReference type="EMBL" id="KZ451960">
    <property type="protein sequence ID" value="PKA57847.1"/>
    <property type="molecule type" value="Genomic_DNA"/>
</dbReference>